<dbReference type="EMBL" id="ML121537">
    <property type="protein sequence ID" value="RPB25589.1"/>
    <property type="molecule type" value="Genomic_DNA"/>
</dbReference>
<proteinExistence type="predicted"/>
<dbReference type="InParanoid" id="A0A3N4LVH1"/>
<dbReference type="AlphaFoldDB" id="A0A3N4LVH1"/>
<evidence type="ECO:0008006" key="3">
    <source>
        <dbReference type="Google" id="ProtNLM"/>
    </source>
</evidence>
<keyword evidence="2" id="KW-1185">Reference proteome</keyword>
<sequence>MAEASGQSLHRTADFQALPPEVLDIVCQFMGQANAHSALRTCRAIYWALGPRAWRKIVLAPNPEWVDINVRPNQEDWSIRRSIGQVSKGFLRTKRLLAAITEDFDRDSLVEGRWRYLSECRELTICEFMEPSDMAALFSVLPNVRKTNLYMGNFLHWYRETIGGIETSFEILPYNPPQIPELWAGERTPGMRPRMLCEVLPKCLSPWRGISWTAHNITNLNIDCEAHLQADFNHTRFHFVDELYAAYRLHNKNCDAWFETFRNIQILKCGSWFLELLWASCFLENVTRGTGFVETNWTKLNLIRNYGIGGLPKLDQWVSLHSVTIQGFEDEYPEIQYRRDRSIISPHLWTFLGVFRSLKTIRCEVGPWKRLHRYPGGFDLVPHIESLVGLAALQICQEIHGWDVKIEDFIINLRDIETLTTPEPPAAIHHIENPAVPALPVVPTVEGLGRLLDFIHGIGWTGFVSIPDTTNWWDGPTWKFWLPRVVPPAPENFNPMGRNFPNNMMEQDYIPWELVPGDPYPTSVKILLEHYISAIEFRQDWKKMEKGLYIYHESCWYRSLLHPRYRHMANAKVCPLLNLSKGEAN</sequence>
<reference evidence="1 2" key="1">
    <citation type="journal article" date="2018" name="Nat. Ecol. Evol.">
        <title>Pezizomycetes genomes reveal the molecular basis of ectomycorrhizal truffle lifestyle.</title>
        <authorList>
            <person name="Murat C."/>
            <person name="Payen T."/>
            <person name="Noel B."/>
            <person name="Kuo A."/>
            <person name="Morin E."/>
            <person name="Chen J."/>
            <person name="Kohler A."/>
            <person name="Krizsan K."/>
            <person name="Balestrini R."/>
            <person name="Da Silva C."/>
            <person name="Montanini B."/>
            <person name="Hainaut M."/>
            <person name="Levati E."/>
            <person name="Barry K.W."/>
            <person name="Belfiori B."/>
            <person name="Cichocki N."/>
            <person name="Clum A."/>
            <person name="Dockter R.B."/>
            <person name="Fauchery L."/>
            <person name="Guy J."/>
            <person name="Iotti M."/>
            <person name="Le Tacon F."/>
            <person name="Lindquist E.A."/>
            <person name="Lipzen A."/>
            <person name="Malagnac F."/>
            <person name="Mello A."/>
            <person name="Molinier V."/>
            <person name="Miyauchi S."/>
            <person name="Poulain J."/>
            <person name="Riccioni C."/>
            <person name="Rubini A."/>
            <person name="Sitrit Y."/>
            <person name="Splivallo R."/>
            <person name="Traeger S."/>
            <person name="Wang M."/>
            <person name="Zifcakova L."/>
            <person name="Wipf D."/>
            <person name="Zambonelli A."/>
            <person name="Paolocci F."/>
            <person name="Nowrousian M."/>
            <person name="Ottonello S."/>
            <person name="Baldrian P."/>
            <person name="Spatafora J.W."/>
            <person name="Henrissat B."/>
            <person name="Nagy L.G."/>
            <person name="Aury J.M."/>
            <person name="Wincker P."/>
            <person name="Grigoriev I.V."/>
            <person name="Bonfante P."/>
            <person name="Martin F.M."/>
        </authorList>
    </citation>
    <scope>NUCLEOTIDE SEQUENCE [LARGE SCALE GENOMIC DNA]</scope>
    <source>
        <strain evidence="1 2">ATCC MYA-4762</strain>
    </source>
</reference>
<evidence type="ECO:0000313" key="1">
    <source>
        <dbReference type="EMBL" id="RPB25589.1"/>
    </source>
</evidence>
<organism evidence="1 2">
    <name type="scientific">Terfezia boudieri ATCC MYA-4762</name>
    <dbReference type="NCBI Taxonomy" id="1051890"/>
    <lineage>
        <taxon>Eukaryota</taxon>
        <taxon>Fungi</taxon>
        <taxon>Dikarya</taxon>
        <taxon>Ascomycota</taxon>
        <taxon>Pezizomycotina</taxon>
        <taxon>Pezizomycetes</taxon>
        <taxon>Pezizales</taxon>
        <taxon>Pezizaceae</taxon>
        <taxon>Terfezia</taxon>
    </lineage>
</organism>
<dbReference type="Proteomes" id="UP000267821">
    <property type="component" value="Unassembled WGS sequence"/>
</dbReference>
<dbReference type="OrthoDB" id="10314851at2759"/>
<accession>A0A3N4LVH1</accession>
<evidence type="ECO:0000313" key="2">
    <source>
        <dbReference type="Proteomes" id="UP000267821"/>
    </source>
</evidence>
<gene>
    <name evidence="1" type="ORF">L211DRAFT_91030</name>
</gene>
<protein>
    <recommendedName>
        <fullName evidence="3">F-box domain-containing protein</fullName>
    </recommendedName>
</protein>
<name>A0A3N4LVH1_9PEZI</name>